<evidence type="ECO:0000313" key="2">
    <source>
        <dbReference type="Proteomes" id="UP000010467"/>
    </source>
</evidence>
<dbReference type="Proteomes" id="UP000010467">
    <property type="component" value="Chromosome"/>
</dbReference>
<accession>L0A1K8</accession>
<name>L0A1K8_DEIPD</name>
<proteinExistence type="predicted"/>
<protein>
    <submittedName>
        <fullName evidence="1">Uncharacterized protein</fullName>
    </submittedName>
</protein>
<dbReference type="KEGG" id="dpd:Deipe_2226"/>
<dbReference type="PATRIC" id="fig|937777.3.peg.2229"/>
<keyword evidence="2" id="KW-1185">Reference proteome</keyword>
<evidence type="ECO:0000313" key="1">
    <source>
        <dbReference type="EMBL" id="AFZ67711.1"/>
    </source>
</evidence>
<reference evidence="2" key="1">
    <citation type="submission" date="2012-03" db="EMBL/GenBank/DDBJ databases">
        <title>Complete sequence of chromosome of Deinococcus peraridilitoris DSM 19664.</title>
        <authorList>
            <person name="Lucas S."/>
            <person name="Copeland A."/>
            <person name="Lapidus A."/>
            <person name="Glavina del Rio T."/>
            <person name="Dalin E."/>
            <person name="Tice H."/>
            <person name="Bruce D."/>
            <person name="Goodwin L."/>
            <person name="Pitluck S."/>
            <person name="Peters L."/>
            <person name="Mikhailova N."/>
            <person name="Lu M."/>
            <person name="Kyrpides N."/>
            <person name="Mavromatis K."/>
            <person name="Ivanova N."/>
            <person name="Brettin T."/>
            <person name="Detter J.C."/>
            <person name="Han C."/>
            <person name="Larimer F."/>
            <person name="Land M."/>
            <person name="Hauser L."/>
            <person name="Markowitz V."/>
            <person name="Cheng J.-F."/>
            <person name="Hugenholtz P."/>
            <person name="Woyke T."/>
            <person name="Wu D."/>
            <person name="Pukall R."/>
            <person name="Steenblock K."/>
            <person name="Brambilla E."/>
            <person name="Klenk H.-P."/>
            <person name="Eisen J.A."/>
        </authorList>
    </citation>
    <scope>NUCLEOTIDE SEQUENCE [LARGE SCALE GENOMIC DNA]</scope>
    <source>
        <strain evidence="2">DSM 19664 / LMG 22246 / CIP 109416 / KR-200</strain>
    </source>
</reference>
<dbReference type="HOGENOM" id="CLU_2522048_0_0_0"/>
<dbReference type="EMBL" id="CP003382">
    <property type="protein sequence ID" value="AFZ67711.1"/>
    <property type="molecule type" value="Genomic_DNA"/>
</dbReference>
<dbReference type="AlphaFoldDB" id="L0A1K8"/>
<dbReference type="STRING" id="937777.Deipe_2226"/>
<gene>
    <name evidence="1" type="ordered locus">Deipe_2226</name>
</gene>
<organism evidence="1 2">
    <name type="scientific">Deinococcus peraridilitoris (strain DSM 19664 / LMG 22246 / CIP 109416 / KR-200)</name>
    <dbReference type="NCBI Taxonomy" id="937777"/>
    <lineage>
        <taxon>Bacteria</taxon>
        <taxon>Thermotogati</taxon>
        <taxon>Deinococcota</taxon>
        <taxon>Deinococci</taxon>
        <taxon>Deinococcales</taxon>
        <taxon>Deinococcaceae</taxon>
        <taxon>Deinococcus</taxon>
    </lineage>
</organism>
<dbReference type="OrthoDB" id="73266at2"/>
<dbReference type="RefSeq" id="WP_015236014.1">
    <property type="nucleotide sequence ID" value="NC_019793.1"/>
</dbReference>
<sequence>MHTLTKRWLELLSIVLIGDGVVSVVRPVGHSLTWWAPLPGVQPLMEWCAERPLATRLIGASQVAVGLAINAALSRDERRTLPEN</sequence>